<organism evidence="4 5">
    <name type="scientific">Portunus trituberculatus</name>
    <name type="common">Swimming crab</name>
    <name type="synonym">Neptunus trituberculatus</name>
    <dbReference type="NCBI Taxonomy" id="210409"/>
    <lineage>
        <taxon>Eukaryota</taxon>
        <taxon>Metazoa</taxon>
        <taxon>Ecdysozoa</taxon>
        <taxon>Arthropoda</taxon>
        <taxon>Crustacea</taxon>
        <taxon>Multicrustacea</taxon>
        <taxon>Malacostraca</taxon>
        <taxon>Eumalacostraca</taxon>
        <taxon>Eucarida</taxon>
        <taxon>Decapoda</taxon>
        <taxon>Pleocyemata</taxon>
        <taxon>Brachyura</taxon>
        <taxon>Eubrachyura</taxon>
        <taxon>Portunoidea</taxon>
        <taxon>Portunidae</taxon>
        <taxon>Portuninae</taxon>
        <taxon>Portunus</taxon>
    </lineage>
</organism>
<sequence>MVVKRPSSGDQMWGTYTKEFSGHVWAVLGSTAAALVLALHGTTAIMEQGTERLSLLESFNVVMGALCGQGCSTPPRTAPARLVLLTTLVLHVVIQAHYTSNLASSLAVGPLMPSFSTIRGILAEPGLSFGLMRETAMVEYLKVSRCTKAQFNSILFLLVFYVRARDTAKRKGSLKVTLPKERSK</sequence>
<dbReference type="Pfam" id="PF00060">
    <property type="entry name" value="Lig_chan"/>
    <property type="match status" value="1"/>
</dbReference>
<dbReference type="InterPro" id="IPR001320">
    <property type="entry name" value="Iontro_rcpt_C"/>
</dbReference>
<evidence type="ECO:0000313" key="5">
    <source>
        <dbReference type="Proteomes" id="UP000324222"/>
    </source>
</evidence>
<dbReference type="GO" id="GO:0016020">
    <property type="term" value="C:membrane"/>
    <property type="evidence" value="ECO:0007669"/>
    <property type="project" value="InterPro"/>
</dbReference>
<evidence type="ECO:0000259" key="3">
    <source>
        <dbReference type="Pfam" id="PF00060"/>
    </source>
</evidence>
<feature type="domain" description="Ionotropic glutamate receptor C-terminal" evidence="3">
    <location>
        <begin position="43"/>
        <end position="119"/>
    </location>
</feature>
<dbReference type="OrthoDB" id="6379895at2759"/>
<gene>
    <name evidence="4" type="ORF">E2C01_073116</name>
</gene>
<name>A0A5B7ID68_PORTR</name>
<reference evidence="4 5" key="1">
    <citation type="submission" date="2019-05" db="EMBL/GenBank/DDBJ databases">
        <title>Another draft genome of Portunus trituberculatus and its Hox gene families provides insights of decapod evolution.</title>
        <authorList>
            <person name="Jeong J.-H."/>
            <person name="Song I."/>
            <person name="Kim S."/>
            <person name="Choi T."/>
            <person name="Kim D."/>
            <person name="Ryu S."/>
            <person name="Kim W."/>
        </authorList>
    </citation>
    <scope>NUCLEOTIDE SEQUENCE [LARGE SCALE GENOMIC DNA]</scope>
    <source>
        <tissue evidence="4">Muscle</tissue>
    </source>
</reference>
<comment type="similarity">
    <text evidence="1">Belongs to the glutamate-gated ion channel (TC 1.A.10.1) family.</text>
</comment>
<comment type="caution">
    <text evidence="4">The sequence shown here is derived from an EMBL/GenBank/DDBJ whole genome shotgun (WGS) entry which is preliminary data.</text>
</comment>
<dbReference type="AlphaFoldDB" id="A0A5B7ID68"/>
<protein>
    <recommendedName>
        <fullName evidence="3">Ionotropic glutamate receptor C-terminal domain-containing protein</fullName>
    </recommendedName>
</protein>
<dbReference type="Gene3D" id="1.10.287.70">
    <property type="match status" value="1"/>
</dbReference>
<keyword evidence="2" id="KW-1133">Transmembrane helix</keyword>
<evidence type="ECO:0000256" key="1">
    <source>
        <dbReference type="ARBA" id="ARBA00008685"/>
    </source>
</evidence>
<feature type="transmembrane region" description="Helical" evidence="2">
    <location>
        <begin position="20"/>
        <end position="39"/>
    </location>
</feature>
<dbReference type="Proteomes" id="UP000324222">
    <property type="component" value="Unassembled WGS sequence"/>
</dbReference>
<keyword evidence="2" id="KW-0812">Transmembrane</keyword>
<evidence type="ECO:0000313" key="4">
    <source>
        <dbReference type="EMBL" id="MPC78624.1"/>
    </source>
</evidence>
<accession>A0A5B7ID68</accession>
<proteinExistence type="inferred from homology"/>
<dbReference type="EMBL" id="VSRR010048921">
    <property type="protein sequence ID" value="MPC78624.1"/>
    <property type="molecule type" value="Genomic_DNA"/>
</dbReference>
<keyword evidence="5" id="KW-1185">Reference proteome</keyword>
<dbReference type="GO" id="GO:0015276">
    <property type="term" value="F:ligand-gated monoatomic ion channel activity"/>
    <property type="evidence" value="ECO:0007669"/>
    <property type="project" value="InterPro"/>
</dbReference>
<keyword evidence="2" id="KW-0472">Membrane</keyword>
<evidence type="ECO:0000256" key="2">
    <source>
        <dbReference type="SAM" id="Phobius"/>
    </source>
</evidence>